<dbReference type="KEGG" id="dpl:KGM_201765"/>
<name>A0A212FJZ4_DANPL</name>
<protein>
    <recommendedName>
        <fullName evidence="7">Sodium/potassium-transporting ATPase subunit beta-1-interacting protein</fullName>
        <shortName evidence="7">Na(+)/K(+)-transporting ATPase subunit beta-1-interacting protein</shortName>
    </recommendedName>
</protein>
<evidence type="ECO:0000313" key="10">
    <source>
        <dbReference type="EMBL" id="OWR54029.1"/>
    </source>
</evidence>
<feature type="region of interest" description="Disordered" evidence="8">
    <location>
        <begin position="360"/>
        <end position="397"/>
    </location>
</feature>
<dbReference type="Proteomes" id="UP000007151">
    <property type="component" value="Unassembled WGS sequence"/>
</dbReference>
<accession>A0A212FJZ4</accession>
<feature type="transmembrane region" description="Helical" evidence="7">
    <location>
        <begin position="148"/>
        <end position="168"/>
    </location>
</feature>
<dbReference type="GO" id="GO:0005886">
    <property type="term" value="C:plasma membrane"/>
    <property type="evidence" value="ECO:0007669"/>
    <property type="project" value="UniProtKB-SubCell"/>
</dbReference>
<evidence type="ECO:0000256" key="3">
    <source>
        <dbReference type="ARBA" id="ARBA00022475"/>
    </source>
</evidence>
<comment type="subcellular location">
    <subcellularLocation>
        <location evidence="1 7">Cell membrane</location>
        <topology evidence="1 7">Multi-pass membrane protein</topology>
    </subcellularLocation>
</comment>
<gene>
    <name evidence="10" type="ORF">KGM_201765</name>
</gene>
<feature type="transmembrane region" description="Helical" evidence="7">
    <location>
        <begin position="62"/>
        <end position="85"/>
    </location>
</feature>
<keyword evidence="11" id="KW-1185">Reference proteome</keyword>
<evidence type="ECO:0000256" key="7">
    <source>
        <dbReference type="RuleBase" id="RU368041"/>
    </source>
</evidence>
<feature type="signal peptide" evidence="9">
    <location>
        <begin position="1"/>
        <end position="24"/>
    </location>
</feature>
<evidence type="ECO:0000256" key="6">
    <source>
        <dbReference type="ARBA" id="ARBA00023136"/>
    </source>
</evidence>
<keyword evidence="3 7" id="KW-1003">Cell membrane</keyword>
<dbReference type="eggNOG" id="KOG4556">
    <property type="taxonomic scope" value="Eukaryota"/>
</dbReference>
<keyword evidence="9" id="KW-0732">Signal</keyword>
<evidence type="ECO:0000256" key="4">
    <source>
        <dbReference type="ARBA" id="ARBA00022692"/>
    </source>
</evidence>
<evidence type="ECO:0000256" key="2">
    <source>
        <dbReference type="ARBA" id="ARBA00006364"/>
    </source>
</evidence>
<feature type="compositionally biased region" description="Low complexity" evidence="8">
    <location>
        <begin position="387"/>
        <end position="397"/>
    </location>
</feature>
<dbReference type="InterPro" id="IPR008516">
    <property type="entry name" value="Na/K-Atpase_Interacting"/>
</dbReference>
<feature type="transmembrane region" description="Helical" evidence="7">
    <location>
        <begin position="34"/>
        <end position="55"/>
    </location>
</feature>
<keyword evidence="4 7" id="KW-0812">Transmembrane</keyword>
<dbReference type="OrthoDB" id="10050321at2759"/>
<dbReference type="AlphaFoldDB" id="A0A212FJZ4"/>
<evidence type="ECO:0000256" key="8">
    <source>
        <dbReference type="SAM" id="MobiDB-lite"/>
    </source>
</evidence>
<evidence type="ECO:0000256" key="9">
    <source>
        <dbReference type="SAM" id="SignalP"/>
    </source>
</evidence>
<feature type="compositionally biased region" description="Basic residues" evidence="8">
    <location>
        <begin position="206"/>
        <end position="215"/>
    </location>
</feature>
<dbReference type="GO" id="GO:0002028">
    <property type="term" value="P:regulation of sodium ion transport"/>
    <property type="evidence" value="ECO:0007669"/>
    <property type="project" value="UniProtKB-UniRule"/>
</dbReference>
<comment type="similarity">
    <text evidence="2 7">Belongs to the NKAIN family.</text>
</comment>
<keyword evidence="6 7" id="KW-0472">Membrane</keyword>
<sequence>MAVCSLRTLLLIVCILELIVTVQRQVFDFLGYMWLPIIANFTNIIFIIFGSFGAVQYVTKYLLSYSIWSCMWLTWNVFLICYYLNVGTLNRESGLLSLGTGSVSWWEGNGWGCQPVWGEADGPGTWRPARVDGCFLQWQYVELGQSSIAAFLAATALPLATLLTYRSFKKDKTVSDKSTLSRRQVFTIELSPTETNVNESSLKPMTPRRVKRRSGSRGAGSSVRRSRRSYRNAGYLASNSSLPRDPRPSRPTSAHSSYSNFHAARPSSYNPPERDVYDPPAEESVPIVTNRSNTIRRSKMSRDVVGPYNMPEAQRQQRTADNSTYDNIGRSYETVTNYENRSESVATACEPAYEANYGYGYDTSWDPPPPPVGARSTPQAPGPPAYQPAADPYNVIP</sequence>
<organism evidence="10 11">
    <name type="scientific">Danaus plexippus plexippus</name>
    <dbReference type="NCBI Taxonomy" id="278856"/>
    <lineage>
        <taxon>Eukaryota</taxon>
        <taxon>Metazoa</taxon>
        <taxon>Ecdysozoa</taxon>
        <taxon>Arthropoda</taxon>
        <taxon>Hexapoda</taxon>
        <taxon>Insecta</taxon>
        <taxon>Pterygota</taxon>
        <taxon>Neoptera</taxon>
        <taxon>Endopterygota</taxon>
        <taxon>Lepidoptera</taxon>
        <taxon>Glossata</taxon>
        <taxon>Ditrysia</taxon>
        <taxon>Papilionoidea</taxon>
        <taxon>Nymphalidae</taxon>
        <taxon>Danainae</taxon>
        <taxon>Danaini</taxon>
        <taxon>Danaina</taxon>
        <taxon>Danaus</taxon>
        <taxon>Danaus</taxon>
    </lineage>
</organism>
<evidence type="ECO:0000256" key="1">
    <source>
        <dbReference type="ARBA" id="ARBA00004651"/>
    </source>
</evidence>
<proteinExistence type="inferred from homology"/>
<evidence type="ECO:0000313" key="11">
    <source>
        <dbReference type="Proteomes" id="UP000007151"/>
    </source>
</evidence>
<feature type="chain" id="PRO_5043388640" description="Sodium/potassium-transporting ATPase subunit beta-1-interacting protein" evidence="9">
    <location>
        <begin position="25"/>
        <end position="397"/>
    </location>
</feature>
<keyword evidence="5 7" id="KW-1133">Transmembrane helix</keyword>
<dbReference type="PANTHER" id="PTHR13084">
    <property type="entry name" value="T-CELL LYMPHOMA BREAKPOINT-ASSOCIATED TARGET 1-RELATED"/>
    <property type="match status" value="1"/>
</dbReference>
<dbReference type="EMBL" id="AGBW02008206">
    <property type="protein sequence ID" value="OWR54029.1"/>
    <property type="molecule type" value="Genomic_DNA"/>
</dbReference>
<comment type="caution">
    <text evidence="10">The sequence shown here is derived from an EMBL/GenBank/DDBJ whole genome shotgun (WGS) entry which is preliminary data.</text>
</comment>
<reference evidence="10 11" key="1">
    <citation type="journal article" date="2011" name="Cell">
        <title>The monarch butterfly genome yields insights into long-distance migration.</title>
        <authorList>
            <person name="Zhan S."/>
            <person name="Merlin C."/>
            <person name="Boore J.L."/>
            <person name="Reppert S.M."/>
        </authorList>
    </citation>
    <scope>NUCLEOTIDE SEQUENCE [LARGE SCALE GENOMIC DNA]</scope>
    <source>
        <strain evidence="10">F-2</strain>
    </source>
</reference>
<dbReference type="PANTHER" id="PTHR13084:SF6">
    <property type="entry name" value="SODIUM_POTASSIUM-TRANSPORTING ATPASE SUBUNIT BETA-1-INTERACTING PROTEIN"/>
    <property type="match status" value="1"/>
</dbReference>
<evidence type="ECO:0000256" key="5">
    <source>
        <dbReference type="ARBA" id="ARBA00022989"/>
    </source>
</evidence>
<feature type="region of interest" description="Disordered" evidence="8">
    <location>
        <begin position="195"/>
        <end position="288"/>
    </location>
</feature>
<dbReference type="Pfam" id="PF05640">
    <property type="entry name" value="NKAIN"/>
    <property type="match status" value="1"/>
</dbReference>